<dbReference type="Proteomes" id="UP000242757">
    <property type="component" value="Unassembled WGS sequence"/>
</dbReference>
<sequence length="120" mass="13606">MAERRALSRVRFNAQARLIDAGGQEWPVEVCDLSLHGALLTRPAGWRGRDDERLELQLQLDDAGQRIVMRGRQRHHRGAGLGLECELLDMASATHLRRLVELNLGDEHLLQRQFVHLAGD</sequence>
<evidence type="ECO:0000313" key="4">
    <source>
        <dbReference type="Proteomes" id="UP000242757"/>
    </source>
</evidence>
<feature type="domain" description="PilZ" evidence="2">
    <location>
        <begin position="3"/>
        <end position="101"/>
    </location>
</feature>
<name>A0A233RB81_9GAMM</name>
<dbReference type="Pfam" id="PF07238">
    <property type="entry name" value="PilZ"/>
    <property type="match status" value="1"/>
</dbReference>
<keyword evidence="4" id="KW-1185">Reference proteome</keyword>
<dbReference type="RefSeq" id="WP_094201811.1">
    <property type="nucleotide sequence ID" value="NZ_NBIM01000008.1"/>
</dbReference>
<gene>
    <name evidence="3" type="ORF">B6S08_16005</name>
</gene>
<keyword evidence="1" id="KW-0547">Nucleotide-binding</keyword>
<evidence type="ECO:0000313" key="3">
    <source>
        <dbReference type="EMBL" id="OXY80649.1"/>
    </source>
</evidence>
<keyword evidence="1" id="KW-0973">c-di-GMP</keyword>
<comment type="caution">
    <text evidence="3">The sequence shown here is derived from an EMBL/GenBank/DDBJ whole genome shotgun (WGS) entry which is preliminary data.</text>
</comment>
<protein>
    <recommendedName>
        <fullName evidence="1">Cyclic diguanosine monophosphate-binding protein</fullName>
        <shortName evidence="1">c-di-GMP-binding protein</shortName>
    </recommendedName>
    <alternativeName>
        <fullName evidence="1">Pilz domain-containing protein</fullName>
    </alternativeName>
</protein>
<comment type="subunit">
    <text evidence="1">Monomer in both c-di-GMP-bound and free forms.</text>
</comment>
<accession>A0A233RB81</accession>
<dbReference type="AlphaFoldDB" id="A0A233RB81"/>
<comment type="function">
    <text evidence="1">Binds the second messenger bis-(3'-5') cyclic dimeric guanosine monophosphate (c-di-GMP). Can bind two c-di-GMP molecules per monomer. May play a role in bacterial second-messenger regulated processes. Binding to c-di-GMP induces a conformational change of the C- and N-termini resulting in the exposure of a highly negative surface on one side of the protein to a possible effector protein.</text>
</comment>
<dbReference type="PIRSF" id="PIRSF028141">
    <property type="entry name" value="C-di-GMP_BP_PA4608"/>
    <property type="match status" value="1"/>
</dbReference>
<reference evidence="3 4" key="1">
    <citation type="submission" date="2017-08" db="EMBL/GenBank/DDBJ databases">
        <title>A Genome Sequence of Oceanimonas doudoroffii ATCC 27123T.</title>
        <authorList>
            <person name="Brennan M.A."/>
            <person name="Maclea K.S."/>
            <person name="Mcclelland W.D."/>
            <person name="Trachtenberg A.M."/>
        </authorList>
    </citation>
    <scope>NUCLEOTIDE SEQUENCE [LARGE SCALE GENOMIC DNA]</scope>
    <source>
        <strain evidence="3 4">ATCC 27123</strain>
    </source>
</reference>
<dbReference type="EMBL" id="NBIM01000008">
    <property type="protein sequence ID" value="OXY80649.1"/>
    <property type="molecule type" value="Genomic_DNA"/>
</dbReference>
<evidence type="ECO:0000259" key="2">
    <source>
        <dbReference type="Pfam" id="PF07238"/>
    </source>
</evidence>
<dbReference type="OrthoDB" id="5298508at2"/>
<dbReference type="SUPFAM" id="SSF141371">
    <property type="entry name" value="PilZ domain-like"/>
    <property type="match status" value="1"/>
</dbReference>
<dbReference type="Gene3D" id="2.40.10.220">
    <property type="entry name" value="predicted glycosyltransferase like domains"/>
    <property type="match status" value="1"/>
</dbReference>
<dbReference type="InterPro" id="IPR027021">
    <property type="entry name" value="C-di-GMP_BP_PA4608"/>
</dbReference>
<proteinExistence type="predicted"/>
<dbReference type="GO" id="GO:0035438">
    <property type="term" value="F:cyclic-di-GMP binding"/>
    <property type="evidence" value="ECO:0007669"/>
    <property type="project" value="InterPro"/>
</dbReference>
<evidence type="ECO:0000256" key="1">
    <source>
        <dbReference type="PIRNR" id="PIRNR028141"/>
    </source>
</evidence>
<dbReference type="InterPro" id="IPR009875">
    <property type="entry name" value="PilZ_domain"/>
</dbReference>
<organism evidence="3 4">
    <name type="scientific">Oceanimonas doudoroffii</name>
    <dbReference type="NCBI Taxonomy" id="84158"/>
    <lineage>
        <taxon>Bacteria</taxon>
        <taxon>Pseudomonadati</taxon>
        <taxon>Pseudomonadota</taxon>
        <taxon>Gammaproteobacteria</taxon>
        <taxon>Aeromonadales</taxon>
        <taxon>Aeromonadaceae</taxon>
        <taxon>Oceanimonas</taxon>
    </lineage>
</organism>